<proteinExistence type="predicted"/>
<feature type="domain" description="Carbohydrate binding module 77" evidence="1">
    <location>
        <begin position="26"/>
        <end position="128"/>
    </location>
</feature>
<dbReference type="AlphaFoldDB" id="A0A9R1CCG4"/>
<name>A0A9R1CCG4_9BACT</name>
<accession>A0A9R1CCG4</accession>
<dbReference type="EMBL" id="BPUB01000002">
    <property type="protein sequence ID" value="GJG60083.1"/>
    <property type="molecule type" value="Genomic_DNA"/>
</dbReference>
<sequence length="592" mass="62160">MCIIGVMTGHAQSTYTVSFNNNSITQSTEGWFDLGSKHSLNAKYTGTYDGVTYTTGLKMESATTVKFTTTANATITIVQSTSANGTNTFKFDGTEVPQSEGTADADNTVIVYTKSIADGEHSITRNKKEIGILFIKVVQEASTQPTLTLNPATINLNAYPFNPTVSTTFMLSGENLTAGDYNLNVPTVDGLTVSPTAFTVGTDGKCNQQFTITYEPTKDTEAATATISATVGTVTDAVTVNYSALVTATEQRTVAAATTWDFSKTGLTSFDKVSDPVLYANIGAKTSDDFAADAMTYVGSFPVSDGGTACRVNTKDVLAFKTSTAGTITVTFCNTGGNGDRYLTVNGTKTSYSEATGKADVTTDPISVEAGDVTIGGDNSIKIKKIVFESAVSELSIVVKDGFSNYATFYSTKGYTLPEGLTAYTISGIDDNNKVVYGNTYNAGDAVPAKTAVLVKATAAGTYTASVNADAAEFSGTNLLNGSETSTAVNEAGYMYYVLTNDANNANTGFYWQKGTDGTSVTTVAGRAYLKVTKAQAAKGFSFPDETTGISAVSTSANSLNDSAEMYNLAGQRVTKAYKGVVIQNGKKFINK</sequence>
<keyword evidence="3" id="KW-1185">Reference proteome</keyword>
<evidence type="ECO:0000313" key="2">
    <source>
        <dbReference type="EMBL" id="GJG60083.1"/>
    </source>
</evidence>
<gene>
    <name evidence="2" type="ORF">PRLR5076_29340</name>
</gene>
<dbReference type="Proteomes" id="UP000825483">
    <property type="component" value="Unassembled WGS sequence"/>
</dbReference>
<dbReference type="InterPro" id="IPR041253">
    <property type="entry name" value="CBM77"/>
</dbReference>
<evidence type="ECO:0000313" key="3">
    <source>
        <dbReference type="Proteomes" id="UP000825483"/>
    </source>
</evidence>
<organism evidence="2 3">
    <name type="scientific">Prevotella lacticifex</name>
    <dbReference type="NCBI Taxonomy" id="2854755"/>
    <lineage>
        <taxon>Bacteria</taxon>
        <taxon>Pseudomonadati</taxon>
        <taxon>Bacteroidota</taxon>
        <taxon>Bacteroidia</taxon>
        <taxon>Bacteroidales</taxon>
        <taxon>Prevotellaceae</taxon>
        <taxon>Prevotella</taxon>
    </lineage>
</organism>
<comment type="caution">
    <text evidence="2">The sequence shown here is derived from an EMBL/GenBank/DDBJ whole genome shotgun (WGS) entry which is preliminary data.</text>
</comment>
<evidence type="ECO:0000259" key="1">
    <source>
        <dbReference type="Pfam" id="PF18283"/>
    </source>
</evidence>
<dbReference type="Pfam" id="PF18283">
    <property type="entry name" value="CBM77"/>
    <property type="match status" value="1"/>
</dbReference>
<reference evidence="2" key="1">
    <citation type="journal article" date="2022" name="Int. J. Syst. Evol. Microbiol.">
        <title>Prevotella lacticifex sp. nov., isolated from the rumen of cows.</title>
        <authorList>
            <person name="Shinkai T."/>
            <person name="Ikeyama N."/>
            <person name="Kumagai M."/>
            <person name="Ohmori H."/>
            <person name="Sakamoto M."/>
            <person name="Ohkuma M."/>
            <person name="Mitsumori M."/>
        </authorList>
    </citation>
    <scope>NUCLEOTIDE SEQUENCE</scope>
    <source>
        <strain evidence="2">R5076</strain>
    </source>
</reference>
<protein>
    <recommendedName>
        <fullName evidence="1">Carbohydrate binding module 77 domain-containing protein</fullName>
    </recommendedName>
</protein>